<accession>A0A286UWF0</accession>
<evidence type="ECO:0000256" key="1">
    <source>
        <dbReference type="SAM" id="MobiDB-lite"/>
    </source>
</evidence>
<organism evidence="2 3">
    <name type="scientific">Pyrrhoderma noxium</name>
    <dbReference type="NCBI Taxonomy" id="2282107"/>
    <lineage>
        <taxon>Eukaryota</taxon>
        <taxon>Fungi</taxon>
        <taxon>Dikarya</taxon>
        <taxon>Basidiomycota</taxon>
        <taxon>Agaricomycotina</taxon>
        <taxon>Agaricomycetes</taxon>
        <taxon>Hymenochaetales</taxon>
        <taxon>Hymenochaetaceae</taxon>
        <taxon>Pyrrhoderma</taxon>
    </lineage>
</organism>
<feature type="compositionally biased region" description="Basic residues" evidence="1">
    <location>
        <begin position="223"/>
        <end position="235"/>
    </location>
</feature>
<proteinExistence type="predicted"/>
<dbReference type="Proteomes" id="UP000217199">
    <property type="component" value="Unassembled WGS sequence"/>
</dbReference>
<comment type="caution">
    <text evidence="2">The sequence shown here is derived from an EMBL/GenBank/DDBJ whole genome shotgun (WGS) entry which is preliminary data.</text>
</comment>
<evidence type="ECO:0000313" key="3">
    <source>
        <dbReference type="Proteomes" id="UP000217199"/>
    </source>
</evidence>
<reference evidence="2 3" key="1">
    <citation type="journal article" date="2017" name="Mol. Ecol.">
        <title>Comparative and population genomic landscape of Phellinus noxius: A hypervariable fungus causing root rot in trees.</title>
        <authorList>
            <person name="Chung C.L."/>
            <person name="Lee T.J."/>
            <person name="Akiba M."/>
            <person name="Lee H.H."/>
            <person name="Kuo T.H."/>
            <person name="Liu D."/>
            <person name="Ke H.M."/>
            <person name="Yokoi T."/>
            <person name="Roa M.B."/>
            <person name="Lu M.J."/>
            <person name="Chang Y.Y."/>
            <person name="Ann P.J."/>
            <person name="Tsai J.N."/>
            <person name="Chen C.Y."/>
            <person name="Tzean S.S."/>
            <person name="Ota Y."/>
            <person name="Hattori T."/>
            <person name="Sahashi N."/>
            <person name="Liou R.F."/>
            <person name="Kikuchi T."/>
            <person name="Tsai I.J."/>
        </authorList>
    </citation>
    <scope>NUCLEOTIDE SEQUENCE [LARGE SCALE GENOMIC DNA]</scope>
    <source>
        <strain evidence="2 3">FFPRI411160</strain>
    </source>
</reference>
<protein>
    <submittedName>
        <fullName evidence="2">Uncharacterized protein</fullName>
    </submittedName>
</protein>
<evidence type="ECO:0000313" key="2">
    <source>
        <dbReference type="EMBL" id="PAV23917.1"/>
    </source>
</evidence>
<name>A0A286UWF0_9AGAM</name>
<gene>
    <name evidence="2" type="ORF">PNOK_0098500</name>
</gene>
<dbReference type="EMBL" id="NBII01000001">
    <property type="protein sequence ID" value="PAV23917.1"/>
    <property type="molecule type" value="Genomic_DNA"/>
</dbReference>
<feature type="region of interest" description="Disordered" evidence="1">
    <location>
        <begin position="203"/>
        <end position="301"/>
    </location>
</feature>
<keyword evidence="3" id="KW-1185">Reference proteome</keyword>
<dbReference type="InParanoid" id="A0A286UWF0"/>
<feature type="compositionally biased region" description="Basic and acidic residues" evidence="1">
    <location>
        <begin position="269"/>
        <end position="289"/>
    </location>
</feature>
<sequence>MANSEEHLGYFDPPNDGIDLNPAIITPPRPFEMAINSCPSLSAVSDWSSLDYLSYHPQQLPYLYSTDPSMSLRCPSFEPIDQRYETDAGISSGSWSPLSTSTYYSWDSSEYLPIQTSIDTYPFVERQEHCSVDASYLLSQTEPSSSSSLGFATINLGNPIVDQYNLGYNSERQGNLGVEDMVKDEVASSVFLEEITNIHDQIFPSLEDPKSEDCNQRTSPKPLKSRGRISHRPTKSTRGDSTVKRRKDALRRHEGTCRGPGHQRKRRLRQNEIRVSGDSRKSTNEHPPDSKNYLYQRSTGT</sequence>
<dbReference type="AlphaFoldDB" id="A0A286UWF0"/>